<feature type="non-terminal residue" evidence="1">
    <location>
        <position position="1"/>
    </location>
</feature>
<organism evidence="1 2">
    <name type="scientific">Limnohabitans planktonicus II-D5</name>
    <dbReference type="NCBI Taxonomy" id="1293045"/>
    <lineage>
        <taxon>Bacteria</taxon>
        <taxon>Pseudomonadati</taxon>
        <taxon>Pseudomonadota</taxon>
        <taxon>Betaproteobacteria</taxon>
        <taxon>Burkholderiales</taxon>
        <taxon>Comamonadaceae</taxon>
        <taxon>Limnohabitans</taxon>
    </lineage>
</organism>
<comment type="caution">
    <text evidence="1">The sequence shown here is derived from an EMBL/GenBank/DDBJ whole genome shotgun (WGS) entry which is preliminary data.</text>
</comment>
<name>A0A2T7SQM1_9BURK</name>
<sequence length="391" mass="38961">DNYSFTGLTTSGTNYTVSKLALTGAAIAGVTTTYGTPANTGAVTFTNVIASDVVTPGTATLVTPSYSSSNNLKAGSYAQNVTGTLTGTDADNYSFTGLTTSSTNYTVNKLALTGAAIADVTTTYGTPANTGAVTFTNVIASDVVTPGTATLVTPSYSSSNNLKAGSYAQNVTGTLTGTDADNYSFTGLTTSSSNYTVNKLALTGAAIADVTTTYGTAANTGAVSFTNVIASDVVTPSTASLVTPSYSSSNNLKAGSYAQNVTGTLTGTDADNYSFTGLTTSGTNYTVNKLALTGASIADVSTTYGTAANTGAVTFTNVIASDVVTPSTATLVTPSYSSSNNLKAGSYAQNVTSTLSGTDSDNYSFTGLTTSGTNYTVSKLALTGAAIAGVT</sequence>
<feature type="non-terminal residue" evidence="1">
    <location>
        <position position="391"/>
    </location>
</feature>
<evidence type="ECO:0000313" key="2">
    <source>
        <dbReference type="Proteomes" id="UP000037507"/>
    </source>
</evidence>
<gene>
    <name evidence="1" type="ORF">H663_020535</name>
</gene>
<protein>
    <recommendedName>
        <fullName evidence="3">MBG domain-containing protein</fullName>
    </recommendedName>
</protein>
<evidence type="ECO:0000313" key="1">
    <source>
        <dbReference type="EMBL" id="PVE05141.1"/>
    </source>
</evidence>
<dbReference type="EMBL" id="LFYT02000100">
    <property type="protein sequence ID" value="PVE05141.1"/>
    <property type="molecule type" value="Genomic_DNA"/>
</dbReference>
<dbReference type="AlphaFoldDB" id="A0A2T7SQM1"/>
<dbReference type="Proteomes" id="UP000037507">
    <property type="component" value="Unassembled WGS sequence"/>
</dbReference>
<dbReference type="RefSeq" id="WP_165803987.1">
    <property type="nucleotide sequence ID" value="NZ_LFYT02000100.1"/>
</dbReference>
<keyword evidence="2" id="KW-1185">Reference proteome</keyword>
<evidence type="ECO:0008006" key="3">
    <source>
        <dbReference type="Google" id="ProtNLM"/>
    </source>
</evidence>
<proteinExistence type="predicted"/>
<accession>A0A2T7SQM1</accession>
<reference evidence="1" key="1">
    <citation type="submission" date="2017-04" db="EMBL/GenBank/DDBJ databases">
        <title>Unexpected and diverse lifestyles within the genus Limnohabitans.</title>
        <authorList>
            <person name="Kasalicky V."/>
            <person name="Mehrshad M."/>
            <person name="Andrei S.-A."/>
            <person name="Salcher M."/>
            <person name="Kratochvilova H."/>
            <person name="Simek K."/>
            <person name="Ghai R."/>
        </authorList>
    </citation>
    <scope>NUCLEOTIDE SEQUENCE [LARGE SCALE GENOMIC DNA]</scope>
    <source>
        <strain evidence="1">II-D5</strain>
    </source>
</reference>